<dbReference type="PROSITE" id="PS50931">
    <property type="entry name" value="HTH_LYSR"/>
    <property type="match status" value="1"/>
</dbReference>
<comment type="caution">
    <text evidence="6">The sequence shown here is derived from an EMBL/GenBank/DDBJ whole genome shotgun (WGS) entry which is preliminary data.</text>
</comment>
<evidence type="ECO:0000313" key="7">
    <source>
        <dbReference type="Proteomes" id="UP001500908"/>
    </source>
</evidence>
<evidence type="ECO:0000259" key="5">
    <source>
        <dbReference type="PROSITE" id="PS50931"/>
    </source>
</evidence>
<dbReference type="RefSeq" id="WP_344967428.1">
    <property type="nucleotide sequence ID" value="NZ_BAABDD010000003.1"/>
</dbReference>
<dbReference type="CDD" id="cd08423">
    <property type="entry name" value="PBP2_LTTR_like_6"/>
    <property type="match status" value="1"/>
</dbReference>
<dbReference type="InterPro" id="IPR000847">
    <property type="entry name" value="LysR_HTH_N"/>
</dbReference>
<name>A0ABP7F3V6_9ACTN</name>
<comment type="similarity">
    <text evidence="1">Belongs to the LysR transcriptional regulatory family.</text>
</comment>
<proteinExistence type="inferred from homology"/>
<keyword evidence="4" id="KW-0804">Transcription</keyword>
<protein>
    <submittedName>
        <fullName evidence="6">LysR family transcriptional regulator</fullName>
    </submittedName>
</protein>
<evidence type="ECO:0000256" key="3">
    <source>
        <dbReference type="ARBA" id="ARBA00023125"/>
    </source>
</evidence>
<dbReference type="Proteomes" id="UP001500908">
    <property type="component" value="Unassembled WGS sequence"/>
</dbReference>
<dbReference type="SUPFAM" id="SSF53850">
    <property type="entry name" value="Periplasmic binding protein-like II"/>
    <property type="match status" value="1"/>
</dbReference>
<reference evidence="7" key="1">
    <citation type="journal article" date="2019" name="Int. J. Syst. Evol. Microbiol.">
        <title>The Global Catalogue of Microorganisms (GCM) 10K type strain sequencing project: providing services to taxonomists for standard genome sequencing and annotation.</title>
        <authorList>
            <consortium name="The Broad Institute Genomics Platform"/>
            <consortium name="The Broad Institute Genome Sequencing Center for Infectious Disease"/>
            <person name="Wu L."/>
            <person name="Ma J."/>
        </authorList>
    </citation>
    <scope>NUCLEOTIDE SEQUENCE [LARGE SCALE GENOMIC DNA]</scope>
    <source>
        <strain evidence="7">JCM 17137</strain>
    </source>
</reference>
<dbReference type="InterPro" id="IPR036388">
    <property type="entry name" value="WH-like_DNA-bd_sf"/>
</dbReference>
<dbReference type="Gene3D" id="1.10.10.10">
    <property type="entry name" value="Winged helix-like DNA-binding domain superfamily/Winged helix DNA-binding domain"/>
    <property type="match status" value="1"/>
</dbReference>
<keyword evidence="3" id="KW-0238">DNA-binding</keyword>
<dbReference type="SUPFAM" id="SSF46785">
    <property type="entry name" value="Winged helix' DNA-binding domain"/>
    <property type="match status" value="1"/>
</dbReference>
<dbReference type="Pfam" id="PF03466">
    <property type="entry name" value="LysR_substrate"/>
    <property type="match status" value="1"/>
</dbReference>
<dbReference type="CDD" id="cd00090">
    <property type="entry name" value="HTH_ARSR"/>
    <property type="match status" value="1"/>
</dbReference>
<gene>
    <name evidence="6" type="ORF">GCM10022402_08150</name>
</gene>
<dbReference type="InterPro" id="IPR005119">
    <property type="entry name" value="LysR_subst-bd"/>
</dbReference>
<dbReference type="PANTHER" id="PTHR30346:SF29">
    <property type="entry name" value="LYSR SUBSTRATE-BINDING"/>
    <property type="match status" value="1"/>
</dbReference>
<dbReference type="PANTHER" id="PTHR30346">
    <property type="entry name" value="TRANSCRIPTIONAL DUAL REGULATOR HCAR-RELATED"/>
    <property type="match status" value="1"/>
</dbReference>
<evidence type="ECO:0000256" key="1">
    <source>
        <dbReference type="ARBA" id="ARBA00009437"/>
    </source>
</evidence>
<organism evidence="6 7">
    <name type="scientific">Salinactinospora qingdaonensis</name>
    <dbReference type="NCBI Taxonomy" id="702744"/>
    <lineage>
        <taxon>Bacteria</taxon>
        <taxon>Bacillati</taxon>
        <taxon>Actinomycetota</taxon>
        <taxon>Actinomycetes</taxon>
        <taxon>Streptosporangiales</taxon>
        <taxon>Nocardiopsidaceae</taxon>
        <taxon>Salinactinospora</taxon>
    </lineage>
</organism>
<accession>A0ABP7F3V6</accession>
<evidence type="ECO:0000313" key="6">
    <source>
        <dbReference type="EMBL" id="GAA3729820.1"/>
    </source>
</evidence>
<keyword evidence="7" id="KW-1185">Reference proteome</keyword>
<dbReference type="InterPro" id="IPR036390">
    <property type="entry name" value="WH_DNA-bd_sf"/>
</dbReference>
<dbReference type="InterPro" id="IPR011991">
    <property type="entry name" value="ArsR-like_HTH"/>
</dbReference>
<evidence type="ECO:0000256" key="2">
    <source>
        <dbReference type="ARBA" id="ARBA00023015"/>
    </source>
</evidence>
<feature type="domain" description="HTH lysR-type" evidence="5">
    <location>
        <begin position="2"/>
        <end position="59"/>
    </location>
</feature>
<keyword evidence="2" id="KW-0805">Transcription regulation</keyword>
<dbReference type="Gene3D" id="3.40.190.10">
    <property type="entry name" value="Periplasmic binding protein-like II"/>
    <property type="match status" value="2"/>
</dbReference>
<dbReference type="Pfam" id="PF00126">
    <property type="entry name" value="HTH_1"/>
    <property type="match status" value="1"/>
</dbReference>
<sequence length="307" mass="33533">MFDMRRLRLLYELSNRETVTAVAEKFAMSPSGVSQQLAQLQREARVTLFVREGRRLRITDAGRLLVSHTERLLTGLEEAESELAELVGSVTGPVRLSAFPTVARSVVPEAVARCRHRHPDLRIVMDEREAPESMVALRGHDTDLALVYEYDMLPPFDTSGITLTRLVAESLVVALPPDHRVGEEPIELASLAEEPWISAYSDTSGRAALDQACAAAEFAPRVDYASNDYTVIIALVRAGLGVALVPEMALEPGDTDIVVRRLAGDPVTRSISLAARTGTLRNPALRAISASLAAVARERLGRNVRHP</sequence>
<evidence type="ECO:0000256" key="4">
    <source>
        <dbReference type="ARBA" id="ARBA00023163"/>
    </source>
</evidence>
<dbReference type="EMBL" id="BAABDD010000003">
    <property type="protein sequence ID" value="GAA3729820.1"/>
    <property type="molecule type" value="Genomic_DNA"/>
</dbReference>